<feature type="transmembrane region" description="Helical" evidence="5">
    <location>
        <begin position="217"/>
        <end position="241"/>
    </location>
</feature>
<keyword evidence="5" id="KW-1003">Cell membrane</keyword>
<reference evidence="6 7" key="1">
    <citation type="submission" date="2019-09" db="EMBL/GenBank/DDBJ databases">
        <title>Hydrogenophaga aromatica sp. nov., isolated from a para-xylene-degrading enrichment culture.</title>
        <authorList>
            <person name="Tancsics A."/>
            <person name="Banerjee S."/>
        </authorList>
    </citation>
    <scope>NUCLEOTIDE SEQUENCE [LARGE SCALE GENOMIC DNA]</scope>
    <source>
        <strain evidence="6 7">D2P1</strain>
    </source>
</reference>
<proteinExistence type="inferred from homology"/>
<evidence type="ECO:0000256" key="4">
    <source>
        <dbReference type="ARBA" id="ARBA00023136"/>
    </source>
</evidence>
<evidence type="ECO:0000313" key="6">
    <source>
        <dbReference type="EMBL" id="NWF47718.1"/>
    </source>
</evidence>
<keyword evidence="2 5" id="KW-0812">Transmembrane</keyword>
<feature type="transmembrane region" description="Helical" evidence="5">
    <location>
        <begin position="183"/>
        <end position="205"/>
    </location>
</feature>
<comment type="similarity">
    <text evidence="5">Belongs to the 4-toluene sulfonate uptake permease (TSUP) (TC 2.A.102) family.</text>
</comment>
<keyword evidence="3 5" id="KW-1133">Transmembrane helix</keyword>
<dbReference type="PANTHER" id="PTHR43483">
    <property type="entry name" value="MEMBRANE TRANSPORTER PROTEIN HI_0806-RELATED"/>
    <property type="match status" value="1"/>
</dbReference>
<dbReference type="EMBL" id="VYGV01000019">
    <property type="protein sequence ID" value="NWF47718.1"/>
    <property type="molecule type" value="Genomic_DNA"/>
</dbReference>
<feature type="transmembrane region" description="Helical" evidence="5">
    <location>
        <begin position="253"/>
        <end position="271"/>
    </location>
</feature>
<feature type="transmembrane region" description="Helical" evidence="5">
    <location>
        <begin position="53"/>
        <end position="73"/>
    </location>
</feature>
<feature type="transmembrane region" description="Helical" evidence="5">
    <location>
        <begin position="112"/>
        <end position="132"/>
    </location>
</feature>
<dbReference type="RefSeq" id="WP_177137614.1">
    <property type="nucleotide sequence ID" value="NZ_JAGPWB010000054.1"/>
</dbReference>
<keyword evidence="4 5" id="KW-0472">Membrane</keyword>
<dbReference type="InterPro" id="IPR002781">
    <property type="entry name" value="TM_pro_TauE-like"/>
</dbReference>
<keyword evidence="7" id="KW-1185">Reference proteome</keyword>
<dbReference type="AlphaFoldDB" id="A0A7Y8H191"/>
<comment type="subcellular location">
    <subcellularLocation>
        <location evidence="5">Cell membrane</location>
        <topology evidence="5">Multi-pass membrane protein</topology>
    </subcellularLocation>
    <subcellularLocation>
        <location evidence="1">Membrane</location>
        <topology evidence="1">Multi-pass membrane protein</topology>
    </subcellularLocation>
</comment>
<feature type="transmembrane region" description="Helical" evidence="5">
    <location>
        <begin position="144"/>
        <end position="171"/>
    </location>
</feature>
<sequence>MLSAELLTWLPAYLALGIAGGFAAGLLGIGGGMLYVPLLTWLFEAQGFASSTLLHLALGTSLTTIVFTSISSARTHHAKGNVDWSIVRGITPGILVGGVIGGLLAKHLSTTTLALIFAAFVTYSAVQMFLNAKPKPSRSLPGTAGLIGVGATISTLSQLVGAGGGFLSVPFMTWCNVNMHRAVGTSAAIGLPIAIVGTVAFFFSGRTVTGLPPGSLGFIYLPALLGVLVPSVLMAPVGARLASRLPVATLKRVFAGFLFVLALKMLHSAVVA</sequence>
<evidence type="ECO:0000313" key="7">
    <source>
        <dbReference type="Proteomes" id="UP000545507"/>
    </source>
</evidence>
<name>A0A7Y8H191_9BURK</name>
<dbReference type="PANTHER" id="PTHR43483:SF3">
    <property type="entry name" value="MEMBRANE TRANSPORTER PROTEIN HI_0806-RELATED"/>
    <property type="match status" value="1"/>
</dbReference>
<dbReference type="Pfam" id="PF01925">
    <property type="entry name" value="TauE"/>
    <property type="match status" value="1"/>
</dbReference>
<evidence type="ECO:0000256" key="3">
    <source>
        <dbReference type="ARBA" id="ARBA00022989"/>
    </source>
</evidence>
<feature type="transmembrane region" description="Helical" evidence="5">
    <location>
        <begin position="85"/>
        <end position="105"/>
    </location>
</feature>
<evidence type="ECO:0000256" key="5">
    <source>
        <dbReference type="RuleBase" id="RU363041"/>
    </source>
</evidence>
<gene>
    <name evidence="6" type="ORF">F3K02_21045</name>
</gene>
<dbReference type="Proteomes" id="UP000545507">
    <property type="component" value="Unassembled WGS sequence"/>
</dbReference>
<dbReference type="GO" id="GO:0005886">
    <property type="term" value="C:plasma membrane"/>
    <property type="evidence" value="ECO:0007669"/>
    <property type="project" value="UniProtKB-SubCell"/>
</dbReference>
<organism evidence="6 7">
    <name type="scientific">Hydrogenophaga aromaticivorans</name>
    <dbReference type="NCBI Taxonomy" id="2610898"/>
    <lineage>
        <taxon>Bacteria</taxon>
        <taxon>Pseudomonadati</taxon>
        <taxon>Pseudomonadota</taxon>
        <taxon>Betaproteobacteria</taxon>
        <taxon>Burkholderiales</taxon>
        <taxon>Comamonadaceae</taxon>
        <taxon>Hydrogenophaga</taxon>
    </lineage>
</organism>
<accession>A0A7Y8H191</accession>
<comment type="caution">
    <text evidence="6">The sequence shown here is derived from an EMBL/GenBank/DDBJ whole genome shotgun (WGS) entry which is preliminary data.</text>
</comment>
<feature type="transmembrane region" description="Helical" evidence="5">
    <location>
        <begin position="12"/>
        <end position="41"/>
    </location>
</feature>
<protein>
    <recommendedName>
        <fullName evidence="5">Probable membrane transporter protein</fullName>
    </recommendedName>
</protein>
<evidence type="ECO:0000256" key="1">
    <source>
        <dbReference type="ARBA" id="ARBA00004141"/>
    </source>
</evidence>
<evidence type="ECO:0000256" key="2">
    <source>
        <dbReference type="ARBA" id="ARBA00022692"/>
    </source>
</evidence>